<dbReference type="Pfam" id="PF00581">
    <property type="entry name" value="Rhodanese"/>
    <property type="match status" value="1"/>
</dbReference>
<dbReference type="SMART" id="SM00450">
    <property type="entry name" value="RHOD"/>
    <property type="match status" value="1"/>
</dbReference>
<dbReference type="GO" id="GO:0002098">
    <property type="term" value="P:tRNA wobble uridine modification"/>
    <property type="evidence" value="ECO:0007669"/>
    <property type="project" value="InterPro"/>
</dbReference>
<dbReference type="PANTHER" id="PTHR30401:SF0">
    <property type="entry name" value="TRNA 2-SELENOURIDINE SYNTHASE"/>
    <property type="match status" value="1"/>
</dbReference>
<accession>A0A9E2KZC3</accession>
<dbReference type="Pfam" id="PF26341">
    <property type="entry name" value="AAA_SelU"/>
    <property type="match status" value="1"/>
</dbReference>
<dbReference type="InterPro" id="IPR036873">
    <property type="entry name" value="Rhodanese-like_dom_sf"/>
</dbReference>
<dbReference type="EC" id="2.5.1.-" evidence="3"/>
<sequence>MKTISFEEFLLEENAVLIDVRTPKEFLLEKIPNSVNVPVLLDEERVIVGTTYVQVSKELAKKKGVEFISKRLPEIFEQIQELSKKYSKLIFMCARGGMRSSSMTSLFASLGYKVAKLEGGYKAYREFINQIIPKANEGFKYIVVHGRTGVGKTKVLNKMAELGVSVMDLEKMAAHKGSFFGALGEKLPQSQKRFDGEIFEFLRTCKTKYIVVESESKRIGNLYVPEPIYEAMTNGIHIFIDTSITNRLDILMEDYTHVPSDEIEECIKKVARYVSKEKTNNYLRLLNEGKLRELGEILIEQYYDPLYEVSIDKHEFDFSLTYEDMDSCAKELADYFFKLEEEISSSSNIEL</sequence>
<name>A0A9E2KZC3_9FUSO</name>
<dbReference type="NCBIfam" id="NF008752">
    <property type="entry name" value="PRK11784.1-4"/>
    <property type="match status" value="1"/>
</dbReference>
<dbReference type="NCBIfam" id="NF008750">
    <property type="entry name" value="PRK11784.1-2"/>
    <property type="match status" value="1"/>
</dbReference>
<proteinExistence type="predicted"/>
<evidence type="ECO:0000313" key="4">
    <source>
        <dbReference type="Proteomes" id="UP000724657"/>
    </source>
</evidence>
<dbReference type="PROSITE" id="PS50206">
    <property type="entry name" value="RHODANESE_3"/>
    <property type="match status" value="1"/>
</dbReference>
<dbReference type="SUPFAM" id="SSF52821">
    <property type="entry name" value="Rhodanese/Cell cycle control phosphatase"/>
    <property type="match status" value="1"/>
</dbReference>
<dbReference type="Gene3D" id="3.40.250.10">
    <property type="entry name" value="Rhodanese-like domain"/>
    <property type="match status" value="1"/>
</dbReference>
<dbReference type="GO" id="GO:0043828">
    <property type="term" value="F:tRNA 2-selenouridine synthase activity"/>
    <property type="evidence" value="ECO:0007669"/>
    <property type="project" value="InterPro"/>
</dbReference>
<dbReference type="Gene3D" id="3.40.50.300">
    <property type="entry name" value="P-loop containing nucleotide triphosphate hydrolases"/>
    <property type="match status" value="1"/>
</dbReference>
<keyword evidence="3" id="KW-0808">Transferase</keyword>
<dbReference type="AlphaFoldDB" id="A0A9E2KZC3"/>
<evidence type="ECO:0000259" key="2">
    <source>
        <dbReference type="PROSITE" id="PS50206"/>
    </source>
</evidence>
<dbReference type="SUPFAM" id="SSF52540">
    <property type="entry name" value="P-loop containing nucleoside triphosphate hydrolases"/>
    <property type="match status" value="1"/>
</dbReference>
<dbReference type="PANTHER" id="PTHR30401">
    <property type="entry name" value="TRNA 2-SELENOURIDINE SYNTHASE"/>
    <property type="match status" value="1"/>
</dbReference>
<dbReference type="NCBIfam" id="TIGR03167">
    <property type="entry name" value="tRNA_sel_U_synt"/>
    <property type="match status" value="1"/>
</dbReference>
<dbReference type="InterPro" id="IPR027417">
    <property type="entry name" value="P-loop_NTPase"/>
</dbReference>
<evidence type="ECO:0000256" key="1">
    <source>
        <dbReference type="ARBA" id="ARBA00023266"/>
    </source>
</evidence>
<dbReference type="EMBL" id="JAHLFN010000064">
    <property type="protein sequence ID" value="MBU3842617.1"/>
    <property type="molecule type" value="Genomic_DNA"/>
</dbReference>
<reference evidence="3" key="1">
    <citation type="journal article" date="2021" name="PeerJ">
        <title>Extensive microbial diversity within the chicken gut microbiome revealed by metagenomics and culture.</title>
        <authorList>
            <person name="Gilroy R."/>
            <person name="Ravi A."/>
            <person name="Getino M."/>
            <person name="Pursley I."/>
            <person name="Horton D.L."/>
            <person name="Alikhan N.F."/>
            <person name="Baker D."/>
            <person name="Gharbi K."/>
            <person name="Hall N."/>
            <person name="Watson M."/>
            <person name="Adriaenssens E.M."/>
            <person name="Foster-Nyarko E."/>
            <person name="Jarju S."/>
            <person name="Secka A."/>
            <person name="Antonio M."/>
            <person name="Oren A."/>
            <person name="Chaudhuri R.R."/>
            <person name="La Ragione R."/>
            <person name="Hildebrand F."/>
            <person name="Pallen M.J."/>
        </authorList>
    </citation>
    <scope>NUCLEOTIDE SEQUENCE</scope>
    <source>
        <strain evidence="3">A6-441</strain>
    </source>
</reference>
<comment type="caution">
    <text evidence="3">The sequence shown here is derived from an EMBL/GenBank/DDBJ whole genome shotgun (WGS) entry which is preliminary data.</text>
</comment>
<organism evidence="3 4">
    <name type="scientific">Candidatus Fusobacterium pullicola</name>
    <dbReference type="NCBI Taxonomy" id="2838601"/>
    <lineage>
        <taxon>Bacteria</taxon>
        <taxon>Fusobacteriati</taxon>
        <taxon>Fusobacteriota</taxon>
        <taxon>Fusobacteriia</taxon>
        <taxon>Fusobacteriales</taxon>
        <taxon>Fusobacteriaceae</taxon>
        <taxon>Fusobacterium</taxon>
    </lineage>
</organism>
<protein>
    <submittedName>
        <fullName evidence="3">tRNA 2-selenouridine(34) synthase MnmH</fullName>
        <ecNumber evidence="3">2.5.1.-</ecNumber>
    </submittedName>
</protein>
<keyword evidence="1" id="KW-0711">Selenium</keyword>
<feature type="domain" description="Rhodanese" evidence="2">
    <location>
        <begin position="11"/>
        <end position="133"/>
    </location>
</feature>
<evidence type="ECO:0000313" key="3">
    <source>
        <dbReference type="EMBL" id="MBU3842617.1"/>
    </source>
</evidence>
<dbReference type="Proteomes" id="UP000724657">
    <property type="component" value="Unassembled WGS sequence"/>
</dbReference>
<dbReference type="InterPro" id="IPR017582">
    <property type="entry name" value="SelU"/>
</dbReference>
<dbReference type="InterPro" id="IPR058840">
    <property type="entry name" value="AAA_SelU"/>
</dbReference>
<reference evidence="3" key="2">
    <citation type="submission" date="2021-04" db="EMBL/GenBank/DDBJ databases">
        <authorList>
            <person name="Gilroy R."/>
        </authorList>
    </citation>
    <scope>NUCLEOTIDE SEQUENCE</scope>
    <source>
        <strain evidence="3">A6-441</strain>
    </source>
</reference>
<gene>
    <name evidence="3" type="primary">mnmH</name>
    <name evidence="3" type="ORF">IAA47_06530</name>
</gene>
<dbReference type="InterPro" id="IPR001763">
    <property type="entry name" value="Rhodanese-like_dom"/>
</dbReference>